<comment type="caution">
    <text evidence="5">The sequence shown here is derived from an EMBL/GenBank/DDBJ whole genome shotgun (WGS) entry which is preliminary data.</text>
</comment>
<evidence type="ECO:0008006" key="7">
    <source>
        <dbReference type="Google" id="ProtNLM"/>
    </source>
</evidence>
<evidence type="ECO:0000256" key="1">
    <source>
        <dbReference type="ARBA" id="ARBA00022691"/>
    </source>
</evidence>
<dbReference type="Pfam" id="PF05185">
    <property type="entry name" value="PRMT5"/>
    <property type="match status" value="1"/>
</dbReference>
<feature type="domain" description="PRMT5 oligomerisation" evidence="4">
    <location>
        <begin position="102"/>
        <end position="297"/>
    </location>
</feature>
<dbReference type="PROSITE" id="PS51678">
    <property type="entry name" value="SAM_MT_PRMT"/>
    <property type="match status" value="1"/>
</dbReference>
<dbReference type="PANTHER" id="PTHR10738">
    <property type="entry name" value="PROTEIN ARGININE N-METHYLTRANSFERASE 5"/>
    <property type="match status" value="1"/>
</dbReference>
<gene>
    <name evidence="5" type="ORF">HK097_009970</name>
</gene>
<evidence type="ECO:0000313" key="5">
    <source>
        <dbReference type="EMBL" id="KAJ3049032.1"/>
    </source>
</evidence>
<reference evidence="5" key="1">
    <citation type="submission" date="2020-05" db="EMBL/GenBank/DDBJ databases">
        <title>Phylogenomic resolution of chytrid fungi.</title>
        <authorList>
            <person name="Stajich J.E."/>
            <person name="Amses K."/>
            <person name="Simmons R."/>
            <person name="Seto K."/>
            <person name="Myers J."/>
            <person name="Bonds A."/>
            <person name="Quandt C.A."/>
            <person name="Barry K."/>
            <person name="Liu P."/>
            <person name="Grigoriev I."/>
            <person name="Longcore J.E."/>
            <person name="James T.Y."/>
        </authorList>
    </citation>
    <scope>NUCLEOTIDE SEQUENCE</scope>
    <source>
        <strain evidence="5">JEL0318</strain>
    </source>
</reference>
<dbReference type="Gene3D" id="3.40.50.150">
    <property type="entry name" value="Vaccinia Virus protein VP39"/>
    <property type="match status" value="1"/>
</dbReference>
<name>A0AAD5SAL0_9FUNG</name>
<dbReference type="Proteomes" id="UP001212841">
    <property type="component" value="Unassembled WGS sequence"/>
</dbReference>
<dbReference type="Gene3D" id="2.70.160.11">
    <property type="entry name" value="Hnrnp arginine n-methyltransferase1"/>
    <property type="match status" value="1"/>
</dbReference>
<dbReference type="InterPro" id="IPR035248">
    <property type="entry name" value="PRMT5_C"/>
</dbReference>
<organism evidence="5 6">
    <name type="scientific">Rhizophlyctis rosea</name>
    <dbReference type="NCBI Taxonomy" id="64517"/>
    <lineage>
        <taxon>Eukaryota</taxon>
        <taxon>Fungi</taxon>
        <taxon>Fungi incertae sedis</taxon>
        <taxon>Chytridiomycota</taxon>
        <taxon>Chytridiomycota incertae sedis</taxon>
        <taxon>Chytridiomycetes</taxon>
        <taxon>Rhizophlyctidales</taxon>
        <taxon>Rhizophlyctidaceae</taxon>
        <taxon>Rhizophlyctis</taxon>
    </lineage>
</organism>
<evidence type="ECO:0000256" key="2">
    <source>
        <dbReference type="PROSITE-ProRule" id="PRU01015"/>
    </source>
</evidence>
<dbReference type="InterPro" id="IPR035075">
    <property type="entry name" value="PRMT5"/>
</dbReference>
<dbReference type="EMBL" id="JADGJD010000702">
    <property type="protein sequence ID" value="KAJ3049032.1"/>
    <property type="molecule type" value="Genomic_DNA"/>
</dbReference>
<dbReference type="GO" id="GO:0005634">
    <property type="term" value="C:nucleus"/>
    <property type="evidence" value="ECO:0007669"/>
    <property type="project" value="TreeGrafter"/>
</dbReference>
<evidence type="ECO:0000259" key="3">
    <source>
        <dbReference type="Pfam" id="PF05185"/>
    </source>
</evidence>
<dbReference type="InterPro" id="IPR025799">
    <property type="entry name" value="Arg_MeTrfase"/>
</dbReference>
<keyword evidence="2" id="KW-0808">Transferase</keyword>
<keyword evidence="2" id="KW-0489">Methyltransferase</keyword>
<dbReference type="Pfam" id="PF17286">
    <property type="entry name" value="PRMT5_C"/>
    <property type="match status" value="1"/>
</dbReference>
<dbReference type="GO" id="GO:0006355">
    <property type="term" value="P:regulation of DNA-templated transcription"/>
    <property type="evidence" value="ECO:0007669"/>
    <property type="project" value="TreeGrafter"/>
</dbReference>
<dbReference type="InterPro" id="IPR029063">
    <property type="entry name" value="SAM-dependent_MTases_sf"/>
</dbReference>
<feature type="domain" description="PRMT5 arginine-N-methyltransferase" evidence="3">
    <location>
        <begin position="1"/>
        <end position="99"/>
    </location>
</feature>
<accession>A0AAD5SAL0</accession>
<proteinExistence type="predicted"/>
<dbReference type="SUPFAM" id="SSF53335">
    <property type="entry name" value="S-adenosyl-L-methionine-dependent methyltransferases"/>
    <property type="match status" value="1"/>
</dbReference>
<keyword evidence="6" id="KW-1185">Reference proteome</keyword>
<evidence type="ECO:0000313" key="6">
    <source>
        <dbReference type="Proteomes" id="UP001212841"/>
    </source>
</evidence>
<protein>
    <recommendedName>
        <fullName evidence="7">Protein arginine N-methyltransferase 5</fullName>
    </recommendedName>
</protein>
<dbReference type="GO" id="GO:0016274">
    <property type="term" value="F:protein-arginine N-methyltransferase activity"/>
    <property type="evidence" value="ECO:0007669"/>
    <property type="project" value="InterPro"/>
</dbReference>
<dbReference type="AlphaFoldDB" id="A0AAD5SAL0"/>
<sequence length="299" mass="32955">MVVGAGRGPLVERVLKAAEAAGRNVRVYAVEKNPNAVVTKEDEWGDRVEVVHCDMRYWEAPEKTDILVSELLGSFGDNELSPECLDGAQRFIKDGGISIPSSYTAYVSPLSSTKLYNEVSAYGDQEHLETPYVVKFKAIYELADPLPVWKFDHPNPEVDALANGMGNGMGQPGIPGFNEHNVRDAVASFFIKQDAVLHGIAGYFEATLYKNVMISIHPKTHSPGMFSWFPLFFPLKTPIYLPKNSILDLHFWRLCDARKVWYEWCAVPKVVGGGGDVTPLVGGASEVHNVGGRSSWIGL</sequence>
<evidence type="ECO:0000259" key="4">
    <source>
        <dbReference type="Pfam" id="PF17286"/>
    </source>
</evidence>
<keyword evidence="1 2" id="KW-0949">S-adenosyl-L-methionine</keyword>
<dbReference type="PANTHER" id="PTHR10738:SF0">
    <property type="entry name" value="PROTEIN ARGININE N-METHYLTRANSFERASE 5"/>
    <property type="match status" value="1"/>
</dbReference>
<dbReference type="GO" id="GO:0032259">
    <property type="term" value="P:methylation"/>
    <property type="evidence" value="ECO:0007669"/>
    <property type="project" value="UniProtKB-KW"/>
</dbReference>
<dbReference type="GO" id="GO:0005829">
    <property type="term" value="C:cytosol"/>
    <property type="evidence" value="ECO:0007669"/>
    <property type="project" value="TreeGrafter"/>
</dbReference>